<feature type="region of interest" description="Disordered" evidence="2">
    <location>
        <begin position="581"/>
        <end position="604"/>
    </location>
</feature>
<dbReference type="SMART" id="SM00429">
    <property type="entry name" value="IPT"/>
    <property type="match status" value="3"/>
</dbReference>
<dbReference type="Proteomes" id="UP000178602">
    <property type="component" value="Unassembled WGS sequence"/>
</dbReference>
<feature type="compositionally biased region" description="Polar residues" evidence="2">
    <location>
        <begin position="593"/>
        <end position="604"/>
    </location>
</feature>
<reference evidence="5 6" key="1">
    <citation type="journal article" date="2016" name="Nat. Commun.">
        <title>Thousands of microbial genomes shed light on interconnected biogeochemical processes in an aquifer system.</title>
        <authorList>
            <person name="Anantharaman K."/>
            <person name="Brown C.T."/>
            <person name="Hug L.A."/>
            <person name="Sharon I."/>
            <person name="Castelle C.J."/>
            <person name="Probst A.J."/>
            <person name="Thomas B.C."/>
            <person name="Singh A."/>
            <person name="Wilkins M.J."/>
            <person name="Karaoz U."/>
            <person name="Brodie E.L."/>
            <person name="Williams K.H."/>
            <person name="Hubbard S.S."/>
            <person name="Banfield J.F."/>
        </authorList>
    </citation>
    <scope>NUCLEOTIDE SEQUENCE [LARGE SCALE GENOMIC DNA]</scope>
</reference>
<evidence type="ECO:0000313" key="6">
    <source>
        <dbReference type="Proteomes" id="UP000178602"/>
    </source>
</evidence>
<proteinExistence type="predicted"/>
<evidence type="ECO:0000256" key="3">
    <source>
        <dbReference type="SAM" id="SignalP"/>
    </source>
</evidence>
<dbReference type="InterPro" id="IPR002909">
    <property type="entry name" value="IPT_dom"/>
</dbReference>
<evidence type="ECO:0000313" key="5">
    <source>
        <dbReference type="EMBL" id="OGC28255.1"/>
    </source>
</evidence>
<keyword evidence="1 3" id="KW-0732">Signal</keyword>
<gene>
    <name evidence="5" type="ORF">A3K49_04650</name>
</gene>
<sequence length="1625" mass="170163">MKSIKKAVWTIFLIFGLVTLGSAFAAADAVIIPSKSAVNPIHQTLYVPDNTTSPARIRVYSYNGSSWNTTPTNITPAGILTTAKIYGLTVSEDGSSLFVSINDLRQSRVRIYALTSGTPGTYQDATWARDGSGNLTEGDASIAGMAVQGDMLYVADMNLGRIHYFKKTNGTWAHNGDITGGLSVLGPYFDVAVSAPEANGNYSIFVTRKSNTSAKELLVYRYESGAVVNTLKTSFDLQVPTYLKIAGGKLCIALNGTDGDVKIYTISSTSPYLTEKATISNPSGVTANYGWNGLDVTPDNSYLYYIQAQNANETSTKMYKVYLPSANGAITALNVNSYTTTSKYDGLAISPDRLRLATSYSGDGTIKQFDLNGDLGNSGAIAPVVTSITPTSANWGESKAVVIKGEHFLATTTVFLVNGTEHQISAPVVVSPTTINATIDTNLFVNETKTYALRLKNGTSQNDLLSAFTINKTNQAPIAPTASGLSQKVGGQTLAFGGKTNAASITFGMKMSDPNNPDTLTPQTNIGGGSWVSGTAVSYTGTEVNGSVTVDISGYADGSYNWSARVKDAANTYSSATAPTSNPDFIIDRTPPKVSSTTPAEGSATAAPSTTIKIVFNEAMKTSVFNGAAAVVKIGTTVIAHTESYDNATNTLTITPSSPGLPPGSAVKVSLYNNSQNQAIADITGNTLDGDKDGVSEGYPTDEFKLNFTVAGTNSAPNAFDKISPTNASILYTLSPTLTWENNGDPDAGDYIDHYIVTIKNNNTQVTTDYTVAGTESSFPTPLLSVSNTYSWHVAAFDKWGASYDSQPWWYFSILPVPTPTIDANGVNPNSGERGQTLNVEITGTGFYDQTAVSFSGTGITVNSTTYNSATKVTANISISSSAALGAGDVTVTNPGKTPATLSGAFTVTDLVPTPTIDFNGVNPNSGQQGQTLNVIITGTGFISSTDVVFSGMIKDIDVNSITVNSATQLTANISIMGTAATTFRNVTVTNPGKTPATLVNGFKVEPATLAPTIKSITPDSALQGETVKVTIIGDNFEPGATVRLTRLFQTPINGGKLIFVSNKEITCEFPIPALASTGQWNVEIIQGTDSAVLTNGFTIISSSTIVPTVTSIDPNNGVQGETVNIVNVVGTNFVTGATVKLSLSGQPDINATNVTVFDSSHITCRFPLPLGAMLGKWDVTVTNPSTLSGTLLQGFEIFAAPGTAPVITSITPNTGKLGETVAITNLAGSNFLNGATVKIAKTGETPIDATGVTVISSNQITCFIPLAATTVTGSWTVMVTNPDTQTGQLTDGFSVTSSETDPVTIINITRDGDSPGSGITITWTTDPANIGVDVYALTCAIDQPSASYTSYFTTEATKWSKVADNLTSGTYQIPNLVGTGNAIYYKLIAHNATLQDSDLLANVVGKFDLIVGPSDTQPDKFFVSLPLEPIAPKTNSVTDLFGSQVGEGDGLLIFNMNKDVTYGSLYQGGVWAAFPGVPAINNLAAGRAYGFLTLAEKYITIVGKVPTAPTNDLSLAGGWDSVKDQAAIAEWIGNAYPTPINMAVSGLTSATSIGDSPLNGGTAYQFNANADLMNGVDGMAVNTTGGWVNATLSAPAMLQLVPGKGYMLNEPVKQSFNWSQPKPY</sequence>
<dbReference type="Gene3D" id="2.60.40.10">
    <property type="entry name" value="Immunoglobulins"/>
    <property type="match status" value="7"/>
</dbReference>
<dbReference type="SUPFAM" id="SSF49265">
    <property type="entry name" value="Fibronectin type III"/>
    <property type="match status" value="1"/>
</dbReference>
<dbReference type="InterPro" id="IPR013783">
    <property type="entry name" value="Ig-like_fold"/>
</dbReference>
<dbReference type="Pfam" id="PF13205">
    <property type="entry name" value="Big_5"/>
    <property type="match status" value="1"/>
</dbReference>
<organism evidence="5 6">
    <name type="scientific">candidate division WOR-1 bacterium RIFOXYC12_FULL_54_18</name>
    <dbReference type="NCBI Taxonomy" id="1802584"/>
    <lineage>
        <taxon>Bacteria</taxon>
        <taxon>Bacillati</taxon>
        <taxon>Saganbacteria</taxon>
    </lineage>
</organism>
<dbReference type="Pfam" id="PF01833">
    <property type="entry name" value="TIG"/>
    <property type="match status" value="1"/>
</dbReference>
<dbReference type="SUPFAM" id="SSF81296">
    <property type="entry name" value="E set domains"/>
    <property type="match status" value="5"/>
</dbReference>
<comment type="caution">
    <text evidence="5">The sequence shown here is derived from an EMBL/GenBank/DDBJ whole genome shotgun (WGS) entry which is preliminary data.</text>
</comment>
<dbReference type="SUPFAM" id="SSF101908">
    <property type="entry name" value="Putative isomerase YbhE"/>
    <property type="match status" value="1"/>
</dbReference>
<dbReference type="EMBL" id="MEUG01000001">
    <property type="protein sequence ID" value="OGC28255.1"/>
    <property type="molecule type" value="Genomic_DNA"/>
</dbReference>
<evidence type="ECO:0000259" key="4">
    <source>
        <dbReference type="SMART" id="SM00429"/>
    </source>
</evidence>
<dbReference type="InterPro" id="IPR036116">
    <property type="entry name" value="FN3_sf"/>
</dbReference>
<evidence type="ECO:0000256" key="1">
    <source>
        <dbReference type="ARBA" id="ARBA00022729"/>
    </source>
</evidence>
<accession>A0A1F4T673</accession>
<feature type="domain" description="IPT/TIG" evidence="4">
    <location>
        <begin position="1011"/>
        <end position="1101"/>
    </location>
</feature>
<evidence type="ECO:0000256" key="2">
    <source>
        <dbReference type="SAM" id="MobiDB-lite"/>
    </source>
</evidence>
<dbReference type="CDD" id="cd00102">
    <property type="entry name" value="IPT"/>
    <property type="match status" value="2"/>
</dbReference>
<name>A0A1F4T673_UNCSA</name>
<protein>
    <recommendedName>
        <fullName evidence="4">IPT/TIG domain-containing protein</fullName>
    </recommendedName>
</protein>
<feature type="domain" description="IPT/TIG" evidence="4">
    <location>
        <begin position="1205"/>
        <end position="1293"/>
    </location>
</feature>
<feature type="domain" description="IPT/TIG" evidence="4">
    <location>
        <begin position="1107"/>
        <end position="1199"/>
    </location>
</feature>
<feature type="signal peptide" evidence="3">
    <location>
        <begin position="1"/>
        <end position="25"/>
    </location>
</feature>
<dbReference type="InterPro" id="IPR014756">
    <property type="entry name" value="Ig_E-set"/>
</dbReference>
<dbReference type="InterPro" id="IPR032812">
    <property type="entry name" value="SbsA_Ig"/>
</dbReference>
<feature type="chain" id="PRO_5009514495" description="IPT/TIG domain-containing protein" evidence="3">
    <location>
        <begin position="26"/>
        <end position="1625"/>
    </location>
</feature>